<name>A0ABS8VAQ9_DATST</name>
<comment type="caution">
    <text evidence="1">The sequence shown here is derived from an EMBL/GenBank/DDBJ whole genome shotgun (WGS) entry which is preliminary data.</text>
</comment>
<dbReference type="Proteomes" id="UP000823775">
    <property type="component" value="Unassembled WGS sequence"/>
</dbReference>
<evidence type="ECO:0000313" key="2">
    <source>
        <dbReference type="Proteomes" id="UP000823775"/>
    </source>
</evidence>
<reference evidence="1 2" key="1">
    <citation type="journal article" date="2021" name="BMC Genomics">
        <title>Datura genome reveals duplications of psychoactive alkaloid biosynthetic genes and high mutation rate following tissue culture.</title>
        <authorList>
            <person name="Rajewski A."/>
            <person name="Carter-House D."/>
            <person name="Stajich J."/>
            <person name="Litt A."/>
        </authorList>
    </citation>
    <scope>NUCLEOTIDE SEQUENCE [LARGE SCALE GENOMIC DNA]</scope>
    <source>
        <strain evidence="1">AR-01</strain>
    </source>
</reference>
<sequence length="172" mass="19262">MTNNTIEDAILTNETIKDPNDQSDHCFNLPPLNIRRPPPHFQSLSSPVPEHFPPFLTVPITSIAKTTTIDLTISDPSTSYKTPLPASQTHIPHTIHSQNFPPIHHTPLAISQNPPTVHNRPILPTSTIQNPSAITNSYIPLATTFQVHRVPEPYPTLIAQPELDHYEDKERE</sequence>
<gene>
    <name evidence="1" type="ORF">HAX54_032119</name>
</gene>
<proteinExistence type="predicted"/>
<dbReference type="EMBL" id="JACEIK010004086">
    <property type="protein sequence ID" value="MCD9644133.1"/>
    <property type="molecule type" value="Genomic_DNA"/>
</dbReference>
<protein>
    <submittedName>
        <fullName evidence="1">Uncharacterized protein</fullName>
    </submittedName>
</protein>
<keyword evidence="2" id="KW-1185">Reference proteome</keyword>
<evidence type="ECO:0000313" key="1">
    <source>
        <dbReference type="EMBL" id="MCD9644133.1"/>
    </source>
</evidence>
<accession>A0ABS8VAQ9</accession>
<organism evidence="1 2">
    <name type="scientific">Datura stramonium</name>
    <name type="common">Jimsonweed</name>
    <name type="synonym">Common thornapple</name>
    <dbReference type="NCBI Taxonomy" id="4076"/>
    <lineage>
        <taxon>Eukaryota</taxon>
        <taxon>Viridiplantae</taxon>
        <taxon>Streptophyta</taxon>
        <taxon>Embryophyta</taxon>
        <taxon>Tracheophyta</taxon>
        <taxon>Spermatophyta</taxon>
        <taxon>Magnoliopsida</taxon>
        <taxon>eudicotyledons</taxon>
        <taxon>Gunneridae</taxon>
        <taxon>Pentapetalae</taxon>
        <taxon>asterids</taxon>
        <taxon>lamiids</taxon>
        <taxon>Solanales</taxon>
        <taxon>Solanaceae</taxon>
        <taxon>Solanoideae</taxon>
        <taxon>Datureae</taxon>
        <taxon>Datura</taxon>
    </lineage>
</organism>